<sequence length="104" mass="12086">MIRATPRLLACRITFFTRTPCSLCDTAKTVVQNVKTKTPFEYTEIDVMEPGQEKWKGVYEFDTPVIHVEKLGAQHMDTVKEARKLMHRFNEEDVVKLIEEAERA</sequence>
<proteinExistence type="inferred from homology"/>
<dbReference type="PANTHER" id="PTHR33558">
    <property type="entry name" value="GLUTAREDOXIN-LIKE PROTEIN C5ORF63 HOMOLOG"/>
    <property type="match status" value="1"/>
</dbReference>
<evidence type="ECO:0000313" key="2">
    <source>
        <dbReference type="EMBL" id="KAF2706775.1"/>
    </source>
</evidence>
<dbReference type="InterPro" id="IPR052565">
    <property type="entry name" value="Glutaredoxin-like_YDR286C"/>
</dbReference>
<evidence type="ECO:0000256" key="1">
    <source>
        <dbReference type="RuleBase" id="RU363082"/>
    </source>
</evidence>
<name>A0A6G1K2M6_9PLEO</name>
<comment type="similarity">
    <text evidence="1">Belongs to the glutaredoxin family.</text>
</comment>
<feature type="non-terminal residue" evidence="2">
    <location>
        <position position="1"/>
    </location>
</feature>
<keyword evidence="3" id="KW-1185">Reference proteome</keyword>
<dbReference type="SUPFAM" id="SSF52833">
    <property type="entry name" value="Thioredoxin-like"/>
    <property type="match status" value="1"/>
</dbReference>
<dbReference type="PANTHER" id="PTHR33558:SF1">
    <property type="entry name" value="GLUTAREDOXIN-LIKE PROTEIN C5ORF63 HOMOLOG"/>
    <property type="match status" value="1"/>
</dbReference>
<accession>A0A6G1K2M6</accession>
<dbReference type="EMBL" id="MU005775">
    <property type="protein sequence ID" value="KAF2706775.1"/>
    <property type="molecule type" value="Genomic_DNA"/>
</dbReference>
<dbReference type="Gene3D" id="3.40.30.10">
    <property type="entry name" value="Glutaredoxin"/>
    <property type="match status" value="1"/>
</dbReference>
<dbReference type="Proteomes" id="UP000799428">
    <property type="component" value="Unassembled WGS sequence"/>
</dbReference>
<gene>
    <name evidence="2" type="ORF">K504DRAFT_459195</name>
</gene>
<dbReference type="AlphaFoldDB" id="A0A6G1K2M6"/>
<keyword evidence="1" id="KW-0249">Electron transport</keyword>
<protein>
    <recommendedName>
        <fullName evidence="1">Glutaredoxin-like protein</fullName>
    </recommendedName>
</protein>
<dbReference type="OrthoDB" id="429967at2759"/>
<dbReference type="InterPro" id="IPR036249">
    <property type="entry name" value="Thioredoxin-like_sf"/>
</dbReference>
<reference evidence="2" key="1">
    <citation type="journal article" date="2020" name="Stud. Mycol.">
        <title>101 Dothideomycetes genomes: a test case for predicting lifestyles and emergence of pathogens.</title>
        <authorList>
            <person name="Haridas S."/>
            <person name="Albert R."/>
            <person name="Binder M."/>
            <person name="Bloem J."/>
            <person name="Labutti K."/>
            <person name="Salamov A."/>
            <person name="Andreopoulos B."/>
            <person name="Baker S."/>
            <person name="Barry K."/>
            <person name="Bills G."/>
            <person name="Bluhm B."/>
            <person name="Cannon C."/>
            <person name="Castanera R."/>
            <person name="Culley D."/>
            <person name="Daum C."/>
            <person name="Ezra D."/>
            <person name="Gonzalez J."/>
            <person name="Henrissat B."/>
            <person name="Kuo A."/>
            <person name="Liang C."/>
            <person name="Lipzen A."/>
            <person name="Lutzoni F."/>
            <person name="Magnuson J."/>
            <person name="Mondo S."/>
            <person name="Nolan M."/>
            <person name="Ohm R."/>
            <person name="Pangilinan J."/>
            <person name="Park H.-J."/>
            <person name="Ramirez L."/>
            <person name="Alfaro M."/>
            <person name="Sun H."/>
            <person name="Tritt A."/>
            <person name="Yoshinaga Y."/>
            <person name="Zwiers L.-H."/>
            <person name="Turgeon B."/>
            <person name="Goodwin S."/>
            <person name="Spatafora J."/>
            <person name="Crous P."/>
            <person name="Grigoriev I."/>
        </authorList>
    </citation>
    <scope>NUCLEOTIDE SEQUENCE</scope>
    <source>
        <strain evidence="2">CBS 279.74</strain>
    </source>
</reference>
<keyword evidence="1" id="KW-0813">Transport</keyword>
<organism evidence="2 3">
    <name type="scientific">Pleomassaria siparia CBS 279.74</name>
    <dbReference type="NCBI Taxonomy" id="1314801"/>
    <lineage>
        <taxon>Eukaryota</taxon>
        <taxon>Fungi</taxon>
        <taxon>Dikarya</taxon>
        <taxon>Ascomycota</taxon>
        <taxon>Pezizomycotina</taxon>
        <taxon>Dothideomycetes</taxon>
        <taxon>Pleosporomycetidae</taxon>
        <taxon>Pleosporales</taxon>
        <taxon>Pleomassariaceae</taxon>
        <taxon>Pleomassaria</taxon>
    </lineage>
</organism>
<evidence type="ECO:0000313" key="3">
    <source>
        <dbReference type="Proteomes" id="UP000799428"/>
    </source>
</evidence>
<dbReference type="InterPro" id="IPR008554">
    <property type="entry name" value="Glutaredoxin-like"/>
</dbReference>
<dbReference type="Pfam" id="PF05768">
    <property type="entry name" value="Glrx-like"/>
    <property type="match status" value="1"/>
</dbReference>